<dbReference type="AlphaFoldDB" id="A0A6C0GUR4"/>
<dbReference type="Pfam" id="PF00391">
    <property type="entry name" value="PEP-utilizers"/>
    <property type="match status" value="1"/>
</dbReference>
<organism evidence="19 20">
    <name type="scientific">Rhodocytophaga rosea</name>
    <dbReference type="NCBI Taxonomy" id="2704465"/>
    <lineage>
        <taxon>Bacteria</taxon>
        <taxon>Pseudomonadati</taxon>
        <taxon>Bacteroidota</taxon>
        <taxon>Cytophagia</taxon>
        <taxon>Cytophagales</taxon>
        <taxon>Rhodocytophagaceae</taxon>
        <taxon>Rhodocytophaga</taxon>
    </lineage>
</organism>
<keyword evidence="10 15" id="KW-0418">Kinase</keyword>
<dbReference type="GO" id="GO:0046872">
    <property type="term" value="F:metal ion binding"/>
    <property type="evidence" value="ECO:0007669"/>
    <property type="project" value="UniProtKB-KW"/>
</dbReference>
<dbReference type="InterPro" id="IPR015813">
    <property type="entry name" value="Pyrv/PenolPyrv_kinase-like_dom"/>
</dbReference>
<sequence>MKPFTLSFENISLQNLPQVGGKNASLGEMYRTLSASQIHVPDGLATTAEAFQLFLQENALTDNIAFALSALDTENFSNLAQVGATIRKRMLQATLPEKIASAIRSAYQELCQKYNAPIQVAVRSSATAEDLPTASFAGQHESYLNISGEEELLKACLRCYASLFTDRAIKYRHHHGFDHLKVYLSVGIQKMVRSDMGSAGVCFTLDPETGFTNVVLITGSWGLGENVVQGAVNPDEFYVFKPTLQAGKKAILSKKMGSKAQTMIYAPEQAETPVINVDTPLSRREQYVLSDEEISRLASWSLAIEEHYGQPMDIEWAKDGETNEMFIVQARPETVYSRKSRTLQFTEYSLKEKGQVLTSGKGIGKRITGGIARILNSPKDAHLLQPGEILVTDITNPDWDPILKKVSAIITNKGGRTSHAAIVARELGAVAIVGTGNATTAIKDGSYVTVSCTDGQNGYVYDGKLNWEEKAVDVSHVTLPHTKPMLIIGDPDKAFDLSFYPNAGVGLMRLEFIINNSIRIHPMALVKFDSLKDEPVKAEIEKLTHHHTNKEEYFVETLAQAVGTIAAAFYPKEVIVRMSDFKTNEYANLIGGRDFEPREENPMLGFRGASRYYNERYKEGFGLECKAMKRVREEMGFTNVKLMIPFCRSIEEGKKVLAIMEQYGLKRGQNALEVYVMAEIPSNVILAREFAKVFDGFSIGSNDLTQLTLGIDRDSSTVSDLFNEKDPATKEMMRMVIKAAKESGVKIGLCGQAPSDFPDFAQFLIGQGIDSISFNPDAMIKGIENMNAAEDKLNQAYLSKDSWIAYEEDAALNSGI</sequence>
<evidence type="ECO:0000256" key="6">
    <source>
        <dbReference type="ARBA" id="ARBA00021623"/>
    </source>
</evidence>
<evidence type="ECO:0000256" key="12">
    <source>
        <dbReference type="ARBA" id="ARBA00022842"/>
    </source>
</evidence>
<dbReference type="PROSITE" id="PS00370">
    <property type="entry name" value="PEP_ENZYMES_PHOS_SITE"/>
    <property type="match status" value="1"/>
</dbReference>
<dbReference type="SUPFAM" id="SSF56059">
    <property type="entry name" value="Glutathione synthetase ATP-binding domain-like"/>
    <property type="match status" value="1"/>
</dbReference>
<evidence type="ECO:0000256" key="5">
    <source>
        <dbReference type="ARBA" id="ARBA00011996"/>
    </source>
</evidence>
<evidence type="ECO:0000256" key="4">
    <source>
        <dbReference type="ARBA" id="ARBA00007837"/>
    </source>
</evidence>
<comment type="similarity">
    <text evidence="4 15">Belongs to the PEP-utilizing enzyme family.</text>
</comment>
<dbReference type="Proteomes" id="UP000480178">
    <property type="component" value="Chromosome"/>
</dbReference>
<evidence type="ECO:0000259" key="16">
    <source>
        <dbReference type="Pfam" id="PF00391"/>
    </source>
</evidence>
<dbReference type="InterPro" id="IPR002192">
    <property type="entry name" value="PPDK_AMP/ATP-bd"/>
</dbReference>
<evidence type="ECO:0000313" key="19">
    <source>
        <dbReference type="EMBL" id="QHT71303.1"/>
    </source>
</evidence>
<dbReference type="GO" id="GO:0006094">
    <property type="term" value="P:gluconeogenesis"/>
    <property type="evidence" value="ECO:0007669"/>
    <property type="project" value="UniProtKB-UniPathway"/>
</dbReference>
<dbReference type="FunFam" id="3.30.470.20:FF:000017">
    <property type="entry name" value="Phosphoenolpyruvate synthase"/>
    <property type="match status" value="1"/>
</dbReference>
<keyword evidence="7 15" id="KW-0808">Transferase</keyword>
<dbReference type="SUPFAM" id="SSF51621">
    <property type="entry name" value="Phosphoenolpyruvate/pyruvate domain"/>
    <property type="match status" value="1"/>
</dbReference>
<dbReference type="Gene3D" id="3.30.1490.20">
    <property type="entry name" value="ATP-grasp fold, A domain"/>
    <property type="match status" value="1"/>
</dbReference>
<dbReference type="FunFam" id="3.30.1490.20:FF:000010">
    <property type="entry name" value="Phosphoenolpyruvate synthase"/>
    <property type="match status" value="1"/>
</dbReference>
<dbReference type="Pfam" id="PF02896">
    <property type="entry name" value="PEP-utilizers_C"/>
    <property type="match status" value="1"/>
</dbReference>
<keyword evidence="20" id="KW-1185">Reference proteome</keyword>
<evidence type="ECO:0000256" key="13">
    <source>
        <dbReference type="ARBA" id="ARBA00033470"/>
    </source>
</evidence>
<evidence type="ECO:0000256" key="15">
    <source>
        <dbReference type="PIRNR" id="PIRNR000854"/>
    </source>
</evidence>
<gene>
    <name evidence="19" type="primary">ppsA</name>
    <name evidence="19" type="ORF">GXP67_33935</name>
</gene>
<dbReference type="KEGG" id="rhoz:GXP67_33935"/>
<dbReference type="PANTHER" id="PTHR43030:SF1">
    <property type="entry name" value="PHOSPHOENOLPYRUVATE SYNTHASE"/>
    <property type="match status" value="1"/>
</dbReference>
<feature type="domain" description="PEP-utilising enzyme mobile" evidence="16">
    <location>
        <begin position="385"/>
        <end position="455"/>
    </location>
</feature>
<comment type="function">
    <text evidence="2 15">Catalyzes the phosphorylation of pyruvate to phosphoenolpyruvate.</text>
</comment>
<dbReference type="Pfam" id="PF01326">
    <property type="entry name" value="PPDK_N"/>
    <property type="match status" value="1"/>
</dbReference>
<comment type="cofactor">
    <cofactor evidence="1 15">
        <name>Mg(2+)</name>
        <dbReference type="ChEBI" id="CHEBI:18420"/>
    </cofactor>
</comment>
<reference evidence="19 20" key="1">
    <citation type="submission" date="2020-01" db="EMBL/GenBank/DDBJ databases">
        <authorList>
            <person name="Kim M.K."/>
        </authorList>
    </citation>
    <scope>NUCLEOTIDE SEQUENCE [LARGE SCALE GENOMIC DNA]</scope>
    <source>
        <strain evidence="19 20">172606-1</strain>
    </source>
</reference>
<keyword evidence="9 15" id="KW-0547">Nucleotide-binding</keyword>
<evidence type="ECO:0000256" key="14">
    <source>
        <dbReference type="ARBA" id="ARBA00047700"/>
    </source>
</evidence>
<dbReference type="PRINTS" id="PR01736">
    <property type="entry name" value="PHPHTRNFRASE"/>
</dbReference>
<dbReference type="InterPro" id="IPR008279">
    <property type="entry name" value="PEP-util_enz_mobile_dom"/>
</dbReference>
<feature type="domain" description="Pyruvate phosphate dikinase AMP/ATP-binding" evidence="17">
    <location>
        <begin position="17"/>
        <end position="345"/>
    </location>
</feature>
<dbReference type="UniPathway" id="UPA00138"/>
<keyword evidence="11 15" id="KW-0067">ATP-binding</keyword>
<accession>A0A6C0GUR4</accession>
<dbReference type="InterPro" id="IPR036637">
    <property type="entry name" value="Phosphohistidine_dom_sf"/>
</dbReference>
<dbReference type="SUPFAM" id="SSF52009">
    <property type="entry name" value="Phosphohistidine domain"/>
    <property type="match status" value="1"/>
</dbReference>
<dbReference type="PROSITE" id="PS00742">
    <property type="entry name" value="PEP_ENZYMES_2"/>
    <property type="match status" value="1"/>
</dbReference>
<dbReference type="InterPro" id="IPR006319">
    <property type="entry name" value="PEP_synth"/>
</dbReference>
<dbReference type="PIRSF" id="PIRSF000854">
    <property type="entry name" value="PEP_synthase"/>
    <property type="match status" value="1"/>
</dbReference>
<dbReference type="InterPro" id="IPR018274">
    <property type="entry name" value="PEP_util_AS"/>
</dbReference>
<keyword evidence="8 15" id="KW-0479">Metal-binding</keyword>
<dbReference type="InterPro" id="IPR040442">
    <property type="entry name" value="Pyrv_kinase-like_dom_sf"/>
</dbReference>
<evidence type="ECO:0000313" key="20">
    <source>
        <dbReference type="Proteomes" id="UP000480178"/>
    </source>
</evidence>
<comment type="pathway">
    <text evidence="3 15">Carbohydrate biosynthesis; gluconeogenesis.</text>
</comment>
<feature type="domain" description="PEP-utilising enzyme C-terminal" evidence="18">
    <location>
        <begin position="485"/>
        <end position="781"/>
    </location>
</feature>
<evidence type="ECO:0000256" key="1">
    <source>
        <dbReference type="ARBA" id="ARBA00001946"/>
    </source>
</evidence>
<evidence type="ECO:0000259" key="17">
    <source>
        <dbReference type="Pfam" id="PF01326"/>
    </source>
</evidence>
<dbReference type="NCBIfam" id="TIGR01418">
    <property type="entry name" value="PEP_synth"/>
    <property type="match status" value="1"/>
</dbReference>
<dbReference type="RefSeq" id="WP_162447242.1">
    <property type="nucleotide sequence ID" value="NZ_CP048222.1"/>
</dbReference>
<dbReference type="Gene3D" id="3.30.470.20">
    <property type="entry name" value="ATP-grasp fold, B domain"/>
    <property type="match status" value="1"/>
</dbReference>
<dbReference type="PANTHER" id="PTHR43030">
    <property type="entry name" value="PHOSPHOENOLPYRUVATE SYNTHASE"/>
    <property type="match status" value="1"/>
</dbReference>
<dbReference type="Gene3D" id="3.50.30.10">
    <property type="entry name" value="Phosphohistidine domain"/>
    <property type="match status" value="1"/>
</dbReference>
<dbReference type="GO" id="GO:0008986">
    <property type="term" value="F:pyruvate, water dikinase activity"/>
    <property type="evidence" value="ECO:0007669"/>
    <property type="project" value="UniProtKB-EC"/>
</dbReference>
<evidence type="ECO:0000256" key="10">
    <source>
        <dbReference type="ARBA" id="ARBA00022777"/>
    </source>
</evidence>
<proteinExistence type="inferred from homology"/>
<dbReference type="InterPro" id="IPR023151">
    <property type="entry name" value="PEP_util_CS"/>
</dbReference>
<evidence type="ECO:0000256" key="8">
    <source>
        <dbReference type="ARBA" id="ARBA00022723"/>
    </source>
</evidence>
<dbReference type="NCBIfam" id="NF005057">
    <property type="entry name" value="PRK06464.1"/>
    <property type="match status" value="1"/>
</dbReference>
<dbReference type="Gene3D" id="3.20.20.60">
    <property type="entry name" value="Phosphoenolpyruvate-binding domains"/>
    <property type="match status" value="1"/>
</dbReference>
<dbReference type="InterPro" id="IPR013815">
    <property type="entry name" value="ATP_grasp_subdomain_1"/>
</dbReference>
<name>A0A6C0GUR4_9BACT</name>
<dbReference type="EC" id="2.7.9.2" evidence="5 15"/>
<comment type="catalytic activity">
    <reaction evidence="14 15">
        <text>pyruvate + ATP + H2O = phosphoenolpyruvate + AMP + phosphate + 2 H(+)</text>
        <dbReference type="Rhea" id="RHEA:11364"/>
        <dbReference type="ChEBI" id="CHEBI:15361"/>
        <dbReference type="ChEBI" id="CHEBI:15377"/>
        <dbReference type="ChEBI" id="CHEBI:15378"/>
        <dbReference type="ChEBI" id="CHEBI:30616"/>
        <dbReference type="ChEBI" id="CHEBI:43474"/>
        <dbReference type="ChEBI" id="CHEBI:58702"/>
        <dbReference type="ChEBI" id="CHEBI:456215"/>
        <dbReference type="EC" id="2.7.9.2"/>
    </reaction>
</comment>
<evidence type="ECO:0000259" key="18">
    <source>
        <dbReference type="Pfam" id="PF02896"/>
    </source>
</evidence>
<protein>
    <recommendedName>
        <fullName evidence="6 15">Phosphoenolpyruvate synthase</fullName>
        <shortName evidence="15">PEP synthase</shortName>
        <ecNumber evidence="5 15">2.7.9.2</ecNumber>
    </recommendedName>
    <alternativeName>
        <fullName evidence="13 15">Pyruvate, water dikinase</fullName>
    </alternativeName>
</protein>
<dbReference type="GO" id="GO:0005524">
    <property type="term" value="F:ATP binding"/>
    <property type="evidence" value="ECO:0007669"/>
    <property type="project" value="UniProtKB-KW"/>
</dbReference>
<evidence type="ECO:0000256" key="7">
    <source>
        <dbReference type="ARBA" id="ARBA00022679"/>
    </source>
</evidence>
<evidence type="ECO:0000256" key="9">
    <source>
        <dbReference type="ARBA" id="ARBA00022741"/>
    </source>
</evidence>
<evidence type="ECO:0000256" key="3">
    <source>
        <dbReference type="ARBA" id="ARBA00004742"/>
    </source>
</evidence>
<keyword evidence="19" id="KW-0670">Pyruvate</keyword>
<dbReference type="EMBL" id="CP048222">
    <property type="protein sequence ID" value="QHT71303.1"/>
    <property type="molecule type" value="Genomic_DNA"/>
</dbReference>
<evidence type="ECO:0000256" key="2">
    <source>
        <dbReference type="ARBA" id="ARBA00002988"/>
    </source>
</evidence>
<evidence type="ECO:0000256" key="11">
    <source>
        <dbReference type="ARBA" id="ARBA00022840"/>
    </source>
</evidence>
<dbReference type="InterPro" id="IPR000121">
    <property type="entry name" value="PEP_util_C"/>
</dbReference>
<keyword evidence="12 15" id="KW-0460">Magnesium</keyword>